<dbReference type="Proteomes" id="UP000241206">
    <property type="component" value="Unassembled WGS sequence"/>
</dbReference>
<dbReference type="AlphaFoldDB" id="A0A2T4HVY1"/>
<comment type="caution">
    <text evidence="1">The sequence shown here is derived from an EMBL/GenBank/DDBJ whole genome shotgun (WGS) entry which is preliminary data.</text>
</comment>
<name>A0A2T4HVY1_9SPHN</name>
<accession>A0A2T4HVY1</accession>
<reference evidence="1 2" key="1">
    <citation type="submission" date="2017-11" db="EMBL/GenBank/DDBJ databases">
        <title>Sphingomonas oleivorans sp. nov., isolated from oil-contaminated soil.</title>
        <authorList>
            <person name="Wang L."/>
            <person name="Chen L."/>
        </authorList>
    </citation>
    <scope>NUCLEOTIDE SEQUENCE [LARGE SCALE GENOMIC DNA]</scope>
    <source>
        <strain evidence="1 2">K101</strain>
    </source>
</reference>
<organism evidence="1 2">
    <name type="scientific">Edaphosphingomonas fennica</name>
    <dbReference type="NCBI Taxonomy" id="114404"/>
    <lineage>
        <taxon>Bacteria</taxon>
        <taxon>Pseudomonadati</taxon>
        <taxon>Pseudomonadota</taxon>
        <taxon>Alphaproteobacteria</taxon>
        <taxon>Sphingomonadales</taxon>
        <taxon>Rhizorhabdaceae</taxon>
        <taxon>Edaphosphingomonas</taxon>
    </lineage>
</organism>
<evidence type="ECO:0000313" key="1">
    <source>
        <dbReference type="EMBL" id="PTD19907.1"/>
    </source>
</evidence>
<evidence type="ECO:0000313" key="2">
    <source>
        <dbReference type="Proteomes" id="UP000241206"/>
    </source>
</evidence>
<protein>
    <submittedName>
        <fullName evidence="1">Uncharacterized protein</fullName>
    </submittedName>
</protein>
<sequence length="67" mass="7185">MKIKMLTSISGQDFALSPDDETDRFTTSEATRLIDAGYAVPVADKATEKAVKTAAPEKRAAKPATKE</sequence>
<keyword evidence="2" id="KW-1185">Reference proteome</keyword>
<proteinExistence type="predicted"/>
<gene>
    <name evidence="1" type="ORF">CV103_12010</name>
</gene>
<dbReference type="EMBL" id="PHHF01000049">
    <property type="protein sequence ID" value="PTD19907.1"/>
    <property type="molecule type" value="Genomic_DNA"/>
</dbReference>